<evidence type="ECO:0000256" key="5">
    <source>
        <dbReference type="PROSITE-ProRule" id="PRU00278"/>
    </source>
</evidence>
<comment type="caution">
    <text evidence="10">The sequence shown here is derived from an EMBL/GenBank/DDBJ whole genome shotgun (WGS) entry which is preliminary data.</text>
</comment>
<comment type="catalytic activity">
    <reaction evidence="1">
        <text>[protein]-peptidylproline (omega=180) = [protein]-peptidylproline (omega=0)</text>
        <dbReference type="Rhea" id="RHEA:16237"/>
        <dbReference type="Rhea" id="RHEA-COMP:10747"/>
        <dbReference type="Rhea" id="RHEA-COMP:10748"/>
        <dbReference type="ChEBI" id="CHEBI:83833"/>
        <dbReference type="ChEBI" id="CHEBI:83834"/>
        <dbReference type="EC" id="5.2.1.8"/>
    </reaction>
</comment>
<dbReference type="GO" id="GO:0003755">
    <property type="term" value="F:peptidyl-prolyl cis-trans isomerase activity"/>
    <property type="evidence" value="ECO:0007669"/>
    <property type="project" value="UniProtKB-KW"/>
</dbReference>
<dbReference type="EMBL" id="LMXI01000052">
    <property type="protein sequence ID" value="KRT59983.1"/>
    <property type="molecule type" value="Genomic_DNA"/>
</dbReference>
<dbReference type="EMBL" id="LDXT01000066">
    <property type="protein sequence ID" value="KRT56069.1"/>
    <property type="molecule type" value="Genomic_DNA"/>
</dbReference>
<evidence type="ECO:0000256" key="6">
    <source>
        <dbReference type="SAM" id="MobiDB-lite"/>
    </source>
</evidence>
<feature type="domain" description="PpiC" evidence="8">
    <location>
        <begin position="164"/>
        <end position="254"/>
    </location>
</feature>
<dbReference type="InterPro" id="IPR046357">
    <property type="entry name" value="PPIase_dom_sf"/>
</dbReference>
<dbReference type="Gene3D" id="3.10.50.40">
    <property type="match status" value="1"/>
</dbReference>
<dbReference type="PANTHER" id="PTHR47245:SF2">
    <property type="entry name" value="PEPTIDYL-PROLYL CIS-TRANS ISOMERASE HP_0175-RELATED"/>
    <property type="match status" value="1"/>
</dbReference>
<evidence type="ECO:0000256" key="4">
    <source>
        <dbReference type="ARBA" id="ARBA00023110"/>
    </source>
</evidence>
<sequence>MNKLTFITVLSCCTLLIGCNQSGDGATNSAQTDTGQPAADSPILPVDGEQPALSPDVLLTVNGQPVSRTLFGLYFKERVRDPAKANDNPQLQMKVLNELSNLLILSQDAEQKQLDKSAEVEATLTLFRAKLLTQAAIQRHLKEHQPTEADYQKLYDAEYANKSSIEFKARHILLKEEEKAKEIIALLQQGGDFAELAKTHSTGPTGANGGDLGWFDSEQMVKPFADAVQAMEKGKYSEAPVKTQFGWHVILLEDSRDLPAPSLDAVRSELTTRLQQQVLADYIQELRAKTKLHYNEQQKPAKEKAAQASGES</sequence>
<dbReference type="InterPro" id="IPR050245">
    <property type="entry name" value="PrsA_foldase"/>
</dbReference>
<name>A0A0T5ZAZ7_9GAMM</name>
<evidence type="ECO:0000259" key="8">
    <source>
        <dbReference type="PROSITE" id="PS50198"/>
    </source>
</evidence>
<dbReference type="Pfam" id="PF00639">
    <property type="entry name" value="Rotamase"/>
    <property type="match status" value="1"/>
</dbReference>
<feature type="compositionally biased region" description="Basic and acidic residues" evidence="6">
    <location>
        <begin position="293"/>
        <end position="305"/>
    </location>
</feature>
<evidence type="ECO:0000256" key="3">
    <source>
        <dbReference type="ARBA" id="ARBA00013194"/>
    </source>
</evidence>
<evidence type="ECO:0000256" key="1">
    <source>
        <dbReference type="ARBA" id="ARBA00000971"/>
    </source>
</evidence>
<evidence type="ECO:0000313" key="10">
    <source>
        <dbReference type="EMBL" id="KRT59983.1"/>
    </source>
</evidence>
<accession>A0A0T5ZAZ7</accession>
<evidence type="ECO:0000313" key="12">
    <source>
        <dbReference type="Proteomes" id="UP000051634"/>
    </source>
</evidence>
<protein>
    <recommendedName>
        <fullName evidence="3">peptidylprolyl isomerase</fullName>
        <ecNumber evidence="3">5.2.1.8</ecNumber>
    </recommendedName>
</protein>
<dbReference type="InterPro" id="IPR027304">
    <property type="entry name" value="Trigger_fact/SurA_dom_sf"/>
</dbReference>
<dbReference type="RefSeq" id="WP_057957028.1">
    <property type="nucleotide sequence ID" value="NZ_KQ556985.1"/>
</dbReference>
<keyword evidence="4 5" id="KW-0697">Rotamase</keyword>
<dbReference type="InterPro" id="IPR023058">
    <property type="entry name" value="PPIase_PpiC_CS"/>
</dbReference>
<dbReference type="Proteomes" id="UP000051276">
    <property type="component" value="Unassembled WGS sequence"/>
</dbReference>
<dbReference type="PROSITE" id="PS50198">
    <property type="entry name" value="PPIC_PPIASE_2"/>
    <property type="match status" value="1"/>
</dbReference>
<reference evidence="11 12" key="1">
    <citation type="submission" date="2015-11" db="EMBL/GenBank/DDBJ databases">
        <title>The genome of Candidatus Endoriftia persephone in Ridgeia piscesae and population structure of the North Eastern Pacific vestimentiferan symbionts.</title>
        <authorList>
            <person name="Perez M."/>
            <person name="Juniper K.S."/>
        </authorList>
    </citation>
    <scope>NUCLEOTIDE SEQUENCE [LARGE SCALE GENOMIC DNA]</scope>
    <source>
        <strain evidence="10">Ind10</strain>
        <strain evidence="9">Ind11</strain>
    </source>
</reference>
<dbReference type="InterPro" id="IPR000297">
    <property type="entry name" value="PPIase_PpiC"/>
</dbReference>
<dbReference type="Proteomes" id="UP000051634">
    <property type="component" value="Unassembled WGS sequence"/>
</dbReference>
<comment type="similarity">
    <text evidence="2">Belongs to the PpiC/parvulin rotamase family.</text>
</comment>
<evidence type="ECO:0000256" key="2">
    <source>
        <dbReference type="ARBA" id="ARBA00007656"/>
    </source>
</evidence>
<keyword evidence="12" id="KW-1185">Reference proteome</keyword>
<dbReference type="EC" id="5.2.1.8" evidence="3"/>
<feature type="region of interest" description="Disordered" evidence="6">
    <location>
        <begin position="293"/>
        <end position="312"/>
    </location>
</feature>
<dbReference type="STRING" id="54398.Ga0074115_13118"/>
<feature type="chain" id="PRO_5007787108" description="peptidylprolyl isomerase" evidence="7">
    <location>
        <begin position="23"/>
        <end position="312"/>
    </location>
</feature>
<proteinExistence type="inferred from homology"/>
<dbReference type="OrthoDB" id="14196at2"/>
<gene>
    <name evidence="9" type="ORF">Ga0074115_13118</name>
    <name evidence="10" type="ORF">Ga0076813_16426</name>
</gene>
<dbReference type="AlphaFoldDB" id="A0A0T5ZAZ7"/>
<keyword evidence="7" id="KW-0732">Signal</keyword>
<dbReference type="SUPFAM" id="SSF109998">
    <property type="entry name" value="Triger factor/SurA peptide-binding domain-like"/>
    <property type="match status" value="1"/>
</dbReference>
<dbReference type="PROSITE" id="PS51257">
    <property type="entry name" value="PROKAR_LIPOPROTEIN"/>
    <property type="match status" value="1"/>
</dbReference>
<dbReference type="PROSITE" id="PS01096">
    <property type="entry name" value="PPIC_PPIASE_1"/>
    <property type="match status" value="1"/>
</dbReference>
<feature type="signal peptide" evidence="7">
    <location>
        <begin position="1"/>
        <end position="22"/>
    </location>
</feature>
<dbReference type="SUPFAM" id="SSF54534">
    <property type="entry name" value="FKBP-like"/>
    <property type="match status" value="1"/>
</dbReference>
<evidence type="ECO:0000256" key="7">
    <source>
        <dbReference type="SAM" id="SignalP"/>
    </source>
</evidence>
<evidence type="ECO:0000313" key="11">
    <source>
        <dbReference type="Proteomes" id="UP000051276"/>
    </source>
</evidence>
<organism evidence="10 11">
    <name type="scientific">endosymbiont of Ridgeia piscesae</name>
    <dbReference type="NCBI Taxonomy" id="54398"/>
    <lineage>
        <taxon>Bacteria</taxon>
        <taxon>Pseudomonadati</taxon>
        <taxon>Pseudomonadota</taxon>
        <taxon>Gammaproteobacteria</taxon>
        <taxon>sulfur-oxidizing symbionts</taxon>
    </lineage>
</organism>
<keyword evidence="5 10" id="KW-0413">Isomerase</keyword>
<dbReference type="PANTHER" id="PTHR47245">
    <property type="entry name" value="PEPTIDYLPROLYL ISOMERASE"/>
    <property type="match status" value="1"/>
</dbReference>
<evidence type="ECO:0000313" key="9">
    <source>
        <dbReference type="EMBL" id="KRT56069.1"/>
    </source>
</evidence>